<evidence type="ECO:0000313" key="2">
    <source>
        <dbReference type="Proteomes" id="UP000278627"/>
    </source>
</evidence>
<name>A0A0N4TDH2_BRUPA</name>
<reference evidence="1 2" key="2">
    <citation type="submission" date="2018-11" db="EMBL/GenBank/DDBJ databases">
        <authorList>
            <consortium name="Pathogen Informatics"/>
        </authorList>
    </citation>
    <scope>NUCLEOTIDE SEQUENCE [LARGE SCALE GENOMIC DNA]</scope>
</reference>
<dbReference type="STRING" id="6280.A0A0N4TDH2"/>
<dbReference type="Proteomes" id="UP000278627">
    <property type="component" value="Unassembled WGS sequence"/>
</dbReference>
<organism evidence="3">
    <name type="scientific">Brugia pahangi</name>
    <name type="common">Filarial nematode worm</name>
    <dbReference type="NCBI Taxonomy" id="6280"/>
    <lineage>
        <taxon>Eukaryota</taxon>
        <taxon>Metazoa</taxon>
        <taxon>Ecdysozoa</taxon>
        <taxon>Nematoda</taxon>
        <taxon>Chromadorea</taxon>
        <taxon>Rhabditida</taxon>
        <taxon>Spirurina</taxon>
        <taxon>Spiruromorpha</taxon>
        <taxon>Filarioidea</taxon>
        <taxon>Onchocercidae</taxon>
        <taxon>Brugia</taxon>
    </lineage>
</organism>
<gene>
    <name evidence="1" type="ORF">BPAG_LOCUS6221</name>
</gene>
<reference evidence="3" key="1">
    <citation type="submission" date="2017-02" db="UniProtKB">
        <authorList>
            <consortium name="WormBaseParasite"/>
        </authorList>
    </citation>
    <scope>IDENTIFICATION</scope>
</reference>
<keyword evidence="2" id="KW-1185">Reference proteome</keyword>
<protein>
    <submittedName>
        <fullName evidence="3">Methyltransferase</fullName>
    </submittedName>
</protein>
<evidence type="ECO:0000313" key="1">
    <source>
        <dbReference type="EMBL" id="VDN87407.1"/>
    </source>
</evidence>
<evidence type="ECO:0000313" key="3">
    <source>
        <dbReference type="WBParaSite" id="BPAG_0000626001-mRNA-1"/>
    </source>
</evidence>
<dbReference type="EMBL" id="UZAD01005390">
    <property type="protein sequence ID" value="VDN87407.1"/>
    <property type="molecule type" value="Genomic_DNA"/>
</dbReference>
<sequence length="46" mass="5904">MHQQQRDLMDEYFHRSTDLHHIKTTFGRQGQLWTDQKYYEYYQYLC</sequence>
<proteinExistence type="predicted"/>
<accession>A0A0N4TDH2</accession>
<dbReference type="AlphaFoldDB" id="A0A0N4TDH2"/>
<dbReference type="WBParaSite" id="BPAG_0000626001-mRNA-1">
    <property type="protein sequence ID" value="BPAG_0000626001-mRNA-1"/>
    <property type="gene ID" value="BPAG_0000626001"/>
</dbReference>